<keyword evidence="4 14" id="KW-0436">Ligase</keyword>
<evidence type="ECO:0000256" key="2">
    <source>
        <dbReference type="ARBA" id="ARBA00005614"/>
    </source>
</evidence>
<evidence type="ECO:0000256" key="1">
    <source>
        <dbReference type="ARBA" id="ARBA00004711"/>
    </source>
</evidence>
<dbReference type="InterPro" id="IPR001792">
    <property type="entry name" value="Acylphosphatase-like_dom"/>
</dbReference>
<dbReference type="InterPro" id="IPR036046">
    <property type="entry name" value="Acylphosphatase-like_dom_sf"/>
</dbReference>
<evidence type="ECO:0000256" key="10">
    <source>
        <dbReference type="PIRNR" id="PIRNR006256"/>
    </source>
</evidence>
<dbReference type="PROSITE" id="PS51163">
    <property type="entry name" value="YRDC"/>
    <property type="match status" value="1"/>
</dbReference>
<dbReference type="Pfam" id="PF22521">
    <property type="entry name" value="HypF_C_2"/>
    <property type="match status" value="1"/>
</dbReference>
<dbReference type="PROSITE" id="PS00150">
    <property type="entry name" value="ACYLPHOSPHATASE_1"/>
    <property type="match status" value="1"/>
</dbReference>
<dbReference type="EMBL" id="DWWI01000208">
    <property type="protein sequence ID" value="HJC44030.1"/>
    <property type="molecule type" value="Genomic_DNA"/>
</dbReference>
<dbReference type="Proteomes" id="UP000823895">
    <property type="component" value="Unassembled WGS sequence"/>
</dbReference>
<protein>
    <recommendedName>
        <fullName evidence="10">Carbamoyltransferase</fullName>
        <ecNumber evidence="10">6.2.-.-</ecNumber>
    </recommendedName>
</protein>
<gene>
    <name evidence="14" type="primary">hypF</name>
    <name evidence="14" type="ORF">H9756_10220</name>
</gene>
<dbReference type="GO" id="GO:0016743">
    <property type="term" value="F:carboxyl- or carbamoyltransferase activity"/>
    <property type="evidence" value="ECO:0007669"/>
    <property type="project" value="UniProtKB-UniRule"/>
</dbReference>
<dbReference type="Gene3D" id="3.90.870.50">
    <property type="match status" value="1"/>
</dbReference>
<organism evidence="14 15">
    <name type="scientific">Candidatus Mediterraneibacter gallistercoris</name>
    <dbReference type="NCBI Taxonomy" id="2838671"/>
    <lineage>
        <taxon>Bacteria</taxon>
        <taxon>Bacillati</taxon>
        <taxon>Bacillota</taxon>
        <taxon>Clostridia</taxon>
        <taxon>Lachnospirales</taxon>
        <taxon>Lachnospiraceae</taxon>
        <taxon>Mediterraneibacter</taxon>
    </lineage>
</organism>
<dbReference type="Gene3D" id="3.30.110.120">
    <property type="match status" value="1"/>
</dbReference>
<dbReference type="InterPro" id="IPR017968">
    <property type="entry name" value="Acylphosphatase_CS"/>
</dbReference>
<dbReference type="PANTHER" id="PTHR42959:SF1">
    <property type="entry name" value="CARBAMOYLTRANSFERASE HYPF"/>
    <property type="match status" value="1"/>
</dbReference>
<dbReference type="Pfam" id="PF17788">
    <property type="entry name" value="HypF_C"/>
    <property type="match status" value="1"/>
</dbReference>
<evidence type="ECO:0000256" key="3">
    <source>
        <dbReference type="ARBA" id="ARBA00008097"/>
    </source>
</evidence>
<dbReference type="SUPFAM" id="SSF54975">
    <property type="entry name" value="Acylphosphatase/BLUF domain-like"/>
    <property type="match status" value="1"/>
</dbReference>
<evidence type="ECO:0000256" key="5">
    <source>
        <dbReference type="ARBA" id="ARBA00022723"/>
    </source>
</evidence>
<dbReference type="InterPro" id="IPR004421">
    <property type="entry name" value="Carbamoyltransferase_HypF"/>
</dbReference>
<comment type="pathway">
    <text evidence="1">Protein modification; [NiFe] hydrogenase maturation.</text>
</comment>
<comment type="similarity">
    <text evidence="2">Belongs to the acylphosphatase family.</text>
</comment>
<keyword evidence="6" id="KW-0863">Zinc-finger</keyword>
<keyword evidence="7" id="KW-0862">Zinc</keyword>
<dbReference type="Pfam" id="PF07503">
    <property type="entry name" value="zf-HYPF"/>
    <property type="match status" value="2"/>
</dbReference>
<dbReference type="GO" id="GO:0051604">
    <property type="term" value="P:protein maturation"/>
    <property type="evidence" value="ECO:0007669"/>
    <property type="project" value="TreeGrafter"/>
</dbReference>
<evidence type="ECO:0000256" key="8">
    <source>
        <dbReference type="ARBA" id="ARBA00047645"/>
    </source>
</evidence>
<dbReference type="InterPro" id="IPR006070">
    <property type="entry name" value="Sua5-like_dom"/>
</dbReference>
<keyword evidence="11" id="KW-0378">Hydrolase</keyword>
<dbReference type="PIRSF" id="PIRSF006256">
    <property type="entry name" value="CMPcnvr_hdrg_mat"/>
    <property type="match status" value="1"/>
</dbReference>
<keyword evidence="5" id="KW-0479">Metal-binding</keyword>
<dbReference type="EC" id="6.2.-.-" evidence="10"/>
<comment type="caution">
    <text evidence="14">The sequence shown here is derived from an EMBL/GenBank/DDBJ whole genome shotgun (WGS) entry which is preliminary data.</text>
</comment>
<dbReference type="NCBIfam" id="TIGR00143">
    <property type="entry name" value="hypF"/>
    <property type="match status" value="1"/>
</dbReference>
<dbReference type="InterPro" id="IPR017945">
    <property type="entry name" value="DHBP_synth_RibB-like_a/b_dom"/>
</dbReference>
<comment type="catalytic activity">
    <reaction evidence="8 11">
        <text>an acyl phosphate + H2O = a carboxylate + phosphate + H(+)</text>
        <dbReference type="Rhea" id="RHEA:14965"/>
        <dbReference type="ChEBI" id="CHEBI:15377"/>
        <dbReference type="ChEBI" id="CHEBI:15378"/>
        <dbReference type="ChEBI" id="CHEBI:29067"/>
        <dbReference type="ChEBI" id="CHEBI:43474"/>
        <dbReference type="ChEBI" id="CHEBI:59918"/>
        <dbReference type="EC" id="3.6.1.7"/>
    </reaction>
</comment>
<dbReference type="InterPro" id="IPR055128">
    <property type="entry name" value="HypF_C_2"/>
</dbReference>
<reference evidence="14" key="2">
    <citation type="submission" date="2021-04" db="EMBL/GenBank/DDBJ databases">
        <authorList>
            <person name="Gilroy R."/>
        </authorList>
    </citation>
    <scope>NUCLEOTIDE SEQUENCE</scope>
    <source>
        <strain evidence="14">CHK165-2605</strain>
    </source>
</reference>
<dbReference type="InterPro" id="IPR041440">
    <property type="entry name" value="HypF_C"/>
</dbReference>
<feature type="active site" evidence="11">
    <location>
        <position position="36"/>
    </location>
</feature>
<dbReference type="GO" id="GO:0003998">
    <property type="term" value="F:acylphosphatase activity"/>
    <property type="evidence" value="ECO:0007669"/>
    <property type="project" value="UniProtKB-EC"/>
</dbReference>
<dbReference type="Gene3D" id="3.30.420.360">
    <property type="match status" value="1"/>
</dbReference>
<feature type="domain" description="Acylphosphatase-like" evidence="12">
    <location>
        <begin position="3"/>
        <end position="97"/>
    </location>
</feature>
<evidence type="ECO:0000313" key="15">
    <source>
        <dbReference type="Proteomes" id="UP000823895"/>
    </source>
</evidence>
<evidence type="ECO:0000259" key="12">
    <source>
        <dbReference type="PROSITE" id="PS51160"/>
    </source>
</evidence>
<reference evidence="14" key="1">
    <citation type="journal article" date="2021" name="PeerJ">
        <title>Extensive microbial diversity within the chicken gut microbiome revealed by metagenomics and culture.</title>
        <authorList>
            <person name="Gilroy R."/>
            <person name="Ravi A."/>
            <person name="Getino M."/>
            <person name="Pursley I."/>
            <person name="Horton D.L."/>
            <person name="Alikhan N.F."/>
            <person name="Baker D."/>
            <person name="Gharbi K."/>
            <person name="Hall N."/>
            <person name="Watson M."/>
            <person name="Adriaenssens E.M."/>
            <person name="Foster-Nyarko E."/>
            <person name="Jarju S."/>
            <person name="Secka A."/>
            <person name="Antonio M."/>
            <person name="Oren A."/>
            <person name="Chaudhuri R.R."/>
            <person name="La Ragione R."/>
            <person name="Hildebrand F."/>
            <person name="Pallen M.J."/>
        </authorList>
    </citation>
    <scope>NUCLEOTIDE SEQUENCE</scope>
    <source>
        <strain evidence="14">CHK165-2605</strain>
    </source>
</reference>
<name>A0A9D2P710_9FIRM</name>
<evidence type="ECO:0000256" key="4">
    <source>
        <dbReference type="ARBA" id="ARBA00022598"/>
    </source>
</evidence>
<dbReference type="Pfam" id="PF01300">
    <property type="entry name" value="Sua5_yciO_yrdC"/>
    <property type="match status" value="1"/>
</dbReference>
<comment type="catalytic activity">
    <reaction evidence="9">
        <text>C-terminal L-cysteinyl-[HypE protein] + carbamoyl phosphate + ATP + H2O = C-terminal S-carboxamide-L-cysteinyl-[HypE protein] + AMP + phosphate + diphosphate + H(+)</text>
        <dbReference type="Rhea" id="RHEA:55636"/>
        <dbReference type="Rhea" id="RHEA-COMP:14247"/>
        <dbReference type="Rhea" id="RHEA-COMP:14392"/>
        <dbReference type="ChEBI" id="CHEBI:15377"/>
        <dbReference type="ChEBI" id="CHEBI:15378"/>
        <dbReference type="ChEBI" id="CHEBI:30616"/>
        <dbReference type="ChEBI" id="CHEBI:33019"/>
        <dbReference type="ChEBI" id="CHEBI:43474"/>
        <dbReference type="ChEBI" id="CHEBI:58228"/>
        <dbReference type="ChEBI" id="CHEBI:76913"/>
        <dbReference type="ChEBI" id="CHEBI:139126"/>
        <dbReference type="ChEBI" id="CHEBI:456215"/>
    </reaction>
</comment>
<evidence type="ECO:0000256" key="9">
    <source>
        <dbReference type="ARBA" id="ARBA00048220"/>
    </source>
</evidence>
<dbReference type="Pfam" id="PF00708">
    <property type="entry name" value="Acylphosphatase"/>
    <property type="match status" value="1"/>
</dbReference>
<proteinExistence type="inferred from homology"/>
<evidence type="ECO:0000256" key="7">
    <source>
        <dbReference type="ARBA" id="ARBA00022833"/>
    </source>
</evidence>
<dbReference type="PROSITE" id="PS51160">
    <property type="entry name" value="ACYLPHOSPHATASE_3"/>
    <property type="match status" value="1"/>
</dbReference>
<dbReference type="GO" id="GO:0008270">
    <property type="term" value="F:zinc ion binding"/>
    <property type="evidence" value="ECO:0007669"/>
    <property type="project" value="UniProtKB-KW"/>
</dbReference>
<dbReference type="AlphaFoldDB" id="A0A9D2P710"/>
<dbReference type="Gene3D" id="3.30.420.40">
    <property type="match status" value="1"/>
</dbReference>
<feature type="active site" evidence="11">
    <location>
        <position position="18"/>
    </location>
</feature>
<evidence type="ECO:0000256" key="6">
    <source>
        <dbReference type="ARBA" id="ARBA00022771"/>
    </source>
</evidence>
<dbReference type="SUPFAM" id="SSF55821">
    <property type="entry name" value="YrdC/RibB"/>
    <property type="match status" value="1"/>
</dbReference>
<accession>A0A9D2P710</accession>
<sequence length="801" mass="88249">MKTVHIEVEGIVQGVGFRPFLHRLASQHHICGWVRNTSAGLEGIVRGEPEELKRFIGELKSCPPPMAQIEAVRAESADTSSDPAQYAGTFNQFTIRSSRIKAGATLISPDIAMCPECEAELCTPSDRRYRYPFINCTNCGPRYTIIEALPYDRERTVMKEFPMCEECEDEYHDINNRRYHAQPDCCPECGPAVFYTDSPEKQASSSAPAVKGDDAFRRSQALLADGGILAVKGIGGIHLACDALDPEAVCRLRRRKHRAEKPLAVMCRSLGAARRICEITPEEENLLTSPARPIVLLSKRKNITAPQTARALDALSFSARLGVMLPYTPLHTLLLDGAYGGPDILVMTSGNVPGCPVLTDNNAALSALADVADGFLLHNRRIANRCDDSLVAEWQGRPYFLRRSRGYAPRPLKLKMPVSANGIFAMGAEQKASFALGRDSHIFLSPYIGDLKNAETFEHYAQAMQTYERLFRLTPSLYVCDLHPDYLSTGEARRRASSDRIPLLQVQHHWAHMASCMADNNLSGQCFGIIWDGTGLGTDGNIWGGEFILGDYENFQRAGSIRPILLPGGDRAVREIGRIALSLITDAGIRDFSDIPLTEEKCRMLAGLLETAPQSVPAASSIGRLFDGVCALILSRSETDYEGEGAALVEALSPSETPEQLPSELSLRTLAWPVTFYEQDGIRVFDTRPMIRSLTDELNRHTDTHILALRFMATLICMAAEQCMALNPGRHPVILSGGVFQNRFLLHGITSLLEENGFTVYTHHQVSANDEGIALGQLAIACHRRQLSGEDTPVQPSDHYI</sequence>
<feature type="domain" description="YrdC-like" evidence="13">
    <location>
        <begin position="213"/>
        <end position="406"/>
    </location>
</feature>
<evidence type="ECO:0000256" key="11">
    <source>
        <dbReference type="PROSITE-ProRule" id="PRU00520"/>
    </source>
</evidence>
<dbReference type="GO" id="GO:0016874">
    <property type="term" value="F:ligase activity"/>
    <property type="evidence" value="ECO:0007669"/>
    <property type="project" value="UniProtKB-UniRule"/>
</dbReference>
<dbReference type="GO" id="GO:0003725">
    <property type="term" value="F:double-stranded RNA binding"/>
    <property type="evidence" value="ECO:0007669"/>
    <property type="project" value="InterPro"/>
</dbReference>
<comment type="similarity">
    <text evidence="3 10">Belongs to the carbamoyltransferase HypF family.</text>
</comment>
<dbReference type="InterPro" id="IPR011125">
    <property type="entry name" value="Znf_HypF"/>
</dbReference>
<dbReference type="InterPro" id="IPR051060">
    <property type="entry name" value="Carbamoyltrans_HypF-like"/>
</dbReference>
<evidence type="ECO:0000313" key="14">
    <source>
        <dbReference type="EMBL" id="HJC44030.1"/>
    </source>
</evidence>
<dbReference type="PANTHER" id="PTHR42959">
    <property type="entry name" value="CARBAMOYLTRANSFERASE"/>
    <property type="match status" value="1"/>
</dbReference>
<evidence type="ECO:0000259" key="13">
    <source>
        <dbReference type="PROSITE" id="PS51163"/>
    </source>
</evidence>